<feature type="transmembrane region" description="Helical" evidence="6">
    <location>
        <begin position="472"/>
        <end position="488"/>
    </location>
</feature>
<dbReference type="EMBL" id="JACXIZ010000044">
    <property type="protein sequence ID" value="MBD2847761.1"/>
    <property type="molecule type" value="Genomic_DNA"/>
</dbReference>
<keyword evidence="2" id="KW-0813">Transport</keyword>
<feature type="transmembrane region" description="Helical" evidence="6">
    <location>
        <begin position="182"/>
        <end position="202"/>
    </location>
</feature>
<dbReference type="Proteomes" id="UP000621560">
    <property type="component" value="Unassembled WGS sequence"/>
</dbReference>
<feature type="transmembrane region" description="Helical" evidence="6">
    <location>
        <begin position="132"/>
        <end position="151"/>
    </location>
</feature>
<protein>
    <submittedName>
        <fullName evidence="7">APC family permease</fullName>
    </submittedName>
</protein>
<gene>
    <name evidence="7" type="ORF">IDH44_21420</name>
</gene>
<feature type="transmembrane region" description="Helical" evidence="6">
    <location>
        <begin position="214"/>
        <end position="234"/>
    </location>
</feature>
<feature type="transmembrane region" description="Helical" evidence="6">
    <location>
        <begin position="395"/>
        <end position="417"/>
    </location>
</feature>
<feature type="transmembrane region" description="Helical" evidence="6">
    <location>
        <begin position="158"/>
        <end position="176"/>
    </location>
</feature>
<comment type="caution">
    <text evidence="7">The sequence shown here is derived from an EMBL/GenBank/DDBJ whole genome shotgun (WGS) entry which is preliminary data.</text>
</comment>
<keyword evidence="8" id="KW-1185">Reference proteome</keyword>
<keyword evidence="5 6" id="KW-0472">Membrane</keyword>
<name>A0A927BXK9_9BACL</name>
<feature type="transmembrane region" description="Helical" evidence="6">
    <location>
        <begin position="494"/>
        <end position="511"/>
    </location>
</feature>
<dbReference type="PANTHER" id="PTHR45649">
    <property type="entry name" value="AMINO-ACID PERMEASE BAT1"/>
    <property type="match status" value="1"/>
</dbReference>
<evidence type="ECO:0000256" key="4">
    <source>
        <dbReference type="ARBA" id="ARBA00022989"/>
    </source>
</evidence>
<feature type="transmembrane region" description="Helical" evidence="6">
    <location>
        <begin position="254"/>
        <end position="271"/>
    </location>
</feature>
<evidence type="ECO:0000256" key="6">
    <source>
        <dbReference type="SAM" id="Phobius"/>
    </source>
</evidence>
<evidence type="ECO:0000313" key="8">
    <source>
        <dbReference type="Proteomes" id="UP000621560"/>
    </source>
</evidence>
<feature type="transmembrane region" description="Helical" evidence="6">
    <location>
        <begin position="429"/>
        <end position="452"/>
    </location>
</feature>
<feature type="transmembrane region" description="Helical" evidence="6">
    <location>
        <begin position="344"/>
        <end position="374"/>
    </location>
</feature>
<dbReference type="Gene3D" id="1.20.1740.10">
    <property type="entry name" value="Amino acid/polyamine transporter I"/>
    <property type="match status" value="1"/>
</dbReference>
<reference evidence="7" key="1">
    <citation type="submission" date="2020-09" db="EMBL/GenBank/DDBJ databases">
        <title>A novel bacterium of genus Paenibacillus, isolated from South China Sea.</title>
        <authorList>
            <person name="Huang H."/>
            <person name="Mo K."/>
            <person name="Hu Y."/>
        </authorList>
    </citation>
    <scope>NUCLEOTIDE SEQUENCE</scope>
    <source>
        <strain evidence="7">IB182496</strain>
    </source>
</reference>
<dbReference type="AlphaFoldDB" id="A0A927BXK9"/>
<dbReference type="Pfam" id="PF13520">
    <property type="entry name" value="AA_permease_2"/>
    <property type="match status" value="1"/>
</dbReference>
<evidence type="ECO:0000313" key="7">
    <source>
        <dbReference type="EMBL" id="MBD2847761.1"/>
    </source>
</evidence>
<dbReference type="PIRSF" id="PIRSF006060">
    <property type="entry name" value="AA_transporter"/>
    <property type="match status" value="1"/>
</dbReference>
<evidence type="ECO:0000256" key="5">
    <source>
        <dbReference type="ARBA" id="ARBA00023136"/>
    </source>
</evidence>
<keyword evidence="3 6" id="KW-0812">Transmembrane</keyword>
<comment type="subcellular location">
    <subcellularLocation>
        <location evidence="1">Membrane</location>
        <topology evidence="1">Multi-pass membrane protein</topology>
    </subcellularLocation>
</comment>
<sequence>MLHTLVGLLLLPASGLLILLIALAAHRHTGNSGKASGGRMSRYLRYAEDKYTLNRAGYAQQLSRELEGGAAFAAAFGALAALPLAMTLFGPAYALAGPWAVGCGIGLAGLLALPVAAAQAELASAVPTAGGVYHWALATGGKGWGWLAAWLKGLGDAGLIVLLNWTAAELLLGLAFPQPAGLPLIAAAAALLLALQVVAACGGRWLRRMMAWHAACQLGALAALAAVLVWAGGAALQPTTFLFTAAPGGGAGEASVAVMGLTVVLLARLFGGSDAGAYRSEETSGAAAQAPWSSFLAVAYSLLIVYVCFAVLLLAAPDPIAIGDDAAAWLRSVSALAARWDGPLYSILTCGAIAALWAAGIGVLAGSARMWYAVQRDGRTRLARWLASVPVRPRVPVRMLAVTALGVLLATAALALFDPWPGGGSTRVVGLAAWSVLCTQSAAAVPLALLLLRRRLLRGPWHTGRLGPWLRWTALLWLLVSAAGAAVLAELRLLVMLVSVLGAAAVGRLLMTRLPARRKLADPAAPALEELRRIERRYPQP</sequence>
<feature type="transmembrane region" description="Helical" evidence="6">
    <location>
        <begin position="292"/>
        <end position="316"/>
    </location>
</feature>
<dbReference type="GO" id="GO:0022857">
    <property type="term" value="F:transmembrane transporter activity"/>
    <property type="evidence" value="ECO:0007669"/>
    <property type="project" value="InterPro"/>
</dbReference>
<accession>A0A927BXK9</accession>
<feature type="transmembrane region" description="Helical" evidence="6">
    <location>
        <begin position="99"/>
        <end position="120"/>
    </location>
</feature>
<evidence type="ECO:0000256" key="3">
    <source>
        <dbReference type="ARBA" id="ARBA00022692"/>
    </source>
</evidence>
<proteinExistence type="predicted"/>
<keyword evidence="4 6" id="KW-1133">Transmembrane helix</keyword>
<feature type="transmembrane region" description="Helical" evidence="6">
    <location>
        <begin position="70"/>
        <end position="92"/>
    </location>
</feature>
<organism evidence="7 8">
    <name type="scientific">Paenibacillus sabuli</name>
    <dbReference type="NCBI Taxonomy" id="2772509"/>
    <lineage>
        <taxon>Bacteria</taxon>
        <taxon>Bacillati</taxon>
        <taxon>Bacillota</taxon>
        <taxon>Bacilli</taxon>
        <taxon>Bacillales</taxon>
        <taxon>Paenibacillaceae</taxon>
        <taxon>Paenibacillus</taxon>
    </lineage>
</organism>
<evidence type="ECO:0000256" key="2">
    <source>
        <dbReference type="ARBA" id="ARBA00022448"/>
    </source>
</evidence>
<dbReference type="RefSeq" id="WP_190920863.1">
    <property type="nucleotide sequence ID" value="NZ_JACXIZ010000044.1"/>
</dbReference>
<dbReference type="GO" id="GO:0016020">
    <property type="term" value="C:membrane"/>
    <property type="evidence" value="ECO:0007669"/>
    <property type="project" value="UniProtKB-SubCell"/>
</dbReference>
<evidence type="ECO:0000256" key="1">
    <source>
        <dbReference type="ARBA" id="ARBA00004141"/>
    </source>
</evidence>
<dbReference type="PANTHER" id="PTHR45649:SF26">
    <property type="entry name" value="OS04G0435100 PROTEIN"/>
    <property type="match status" value="1"/>
</dbReference>
<dbReference type="InterPro" id="IPR002293">
    <property type="entry name" value="AA/rel_permease1"/>
</dbReference>